<dbReference type="Proteomes" id="UP000237105">
    <property type="component" value="Unassembled WGS sequence"/>
</dbReference>
<keyword evidence="5 8" id="KW-0371">Homeobox</keyword>
<accession>A0A2P5BSK4</accession>
<name>A0A2P5BSK4_PARAD</name>
<dbReference type="InterPro" id="IPR006563">
    <property type="entry name" value="POX_dom"/>
</dbReference>
<evidence type="ECO:0000256" key="5">
    <source>
        <dbReference type="ARBA" id="ARBA00023155"/>
    </source>
</evidence>
<dbReference type="GO" id="GO:0003677">
    <property type="term" value="F:DNA binding"/>
    <property type="evidence" value="ECO:0007669"/>
    <property type="project" value="UniProtKB-UniRule"/>
</dbReference>
<proteinExistence type="inferred from homology"/>
<evidence type="ECO:0000256" key="1">
    <source>
        <dbReference type="ARBA" id="ARBA00004123"/>
    </source>
</evidence>
<dbReference type="InterPro" id="IPR008422">
    <property type="entry name" value="KN_HD"/>
</dbReference>
<evidence type="ECO:0000313" key="13">
    <source>
        <dbReference type="Proteomes" id="UP000237105"/>
    </source>
</evidence>
<feature type="region of interest" description="Disordered" evidence="10">
    <location>
        <begin position="474"/>
        <end position="513"/>
    </location>
</feature>
<evidence type="ECO:0000256" key="4">
    <source>
        <dbReference type="ARBA" id="ARBA00023125"/>
    </source>
</evidence>
<feature type="compositionally biased region" description="Low complexity" evidence="10">
    <location>
        <begin position="264"/>
        <end position="279"/>
    </location>
</feature>
<organism evidence="12 13">
    <name type="scientific">Parasponia andersonii</name>
    <name type="common">Sponia andersonii</name>
    <dbReference type="NCBI Taxonomy" id="3476"/>
    <lineage>
        <taxon>Eukaryota</taxon>
        <taxon>Viridiplantae</taxon>
        <taxon>Streptophyta</taxon>
        <taxon>Embryophyta</taxon>
        <taxon>Tracheophyta</taxon>
        <taxon>Spermatophyta</taxon>
        <taxon>Magnoliopsida</taxon>
        <taxon>eudicotyledons</taxon>
        <taxon>Gunneridae</taxon>
        <taxon>Pentapetalae</taxon>
        <taxon>rosids</taxon>
        <taxon>fabids</taxon>
        <taxon>Rosales</taxon>
        <taxon>Cannabaceae</taxon>
        <taxon>Parasponia</taxon>
    </lineage>
</organism>
<keyword evidence="6" id="KW-0804">Transcription</keyword>
<feature type="region of interest" description="Disordered" evidence="10">
    <location>
        <begin position="243"/>
        <end position="285"/>
    </location>
</feature>
<dbReference type="GO" id="GO:0006355">
    <property type="term" value="P:regulation of DNA-templated transcription"/>
    <property type="evidence" value="ECO:0007669"/>
    <property type="project" value="InterPro"/>
</dbReference>
<feature type="region of interest" description="Disordered" evidence="10">
    <location>
        <begin position="528"/>
        <end position="579"/>
    </location>
</feature>
<evidence type="ECO:0000256" key="7">
    <source>
        <dbReference type="ARBA" id="ARBA00023242"/>
    </source>
</evidence>
<dbReference type="Pfam" id="PF05920">
    <property type="entry name" value="Homeobox_KN"/>
    <property type="match status" value="1"/>
</dbReference>
<dbReference type="InterPro" id="IPR001356">
    <property type="entry name" value="HD"/>
</dbReference>
<feature type="compositionally biased region" description="Basic and acidic residues" evidence="10">
    <location>
        <begin position="243"/>
        <end position="255"/>
    </location>
</feature>
<dbReference type="SUPFAM" id="SSF46689">
    <property type="entry name" value="Homeodomain-like"/>
    <property type="match status" value="1"/>
</dbReference>
<keyword evidence="3" id="KW-0805">Transcription regulation</keyword>
<keyword evidence="7 8" id="KW-0539">Nucleus</keyword>
<feature type="compositionally biased region" description="Polar residues" evidence="10">
    <location>
        <begin position="558"/>
        <end position="573"/>
    </location>
</feature>
<dbReference type="EMBL" id="JXTB01000228">
    <property type="protein sequence ID" value="PON51781.1"/>
    <property type="molecule type" value="Genomic_DNA"/>
</dbReference>
<evidence type="ECO:0000256" key="2">
    <source>
        <dbReference type="ARBA" id="ARBA00006454"/>
    </source>
</evidence>
<evidence type="ECO:0000313" key="12">
    <source>
        <dbReference type="EMBL" id="PON51781.1"/>
    </source>
</evidence>
<dbReference type="FunFam" id="1.10.10.60:FF:000117">
    <property type="entry name" value="BEL1-like homeodomain protein 9"/>
    <property type="match status" value="1"/>
</dbReference>
<dbReference type="PROSITE" id="PS50071">
    <property type="entry name" value="HOMEOBOX_2"/>
    <property type="match status" value="1"/>
</dbReference>
<evidence type="ECO:0000256" key="9">
    <source>
        <dbReference type="SAM" id="Coils"/>
    </source>
</evidence>
<keyword evidence="4 8" id="KW-0238">DNA-binding</keyword>
<comment type="subcellular location">
    <subcellularLocation>
        <location evidence="1 8">Nucleus</location>
    </subcellularLocation>
</comment>
<feature type="compositionally biased region" description="Low complexity" evidence="10">
    <location>
        <begin position="76"/>
        <end position="88"/>
    </location>
</feature>
<feature type="DNA-binding region" description="Homeobox" evidence="8">
    <location>
        <begin position="404"/>
        <end position="466"/>
    </location>
</feature>
<dbReference type="InterPro" id="IPR050224">
    <property type="entry name" value="TALE_homeobox"/>
</dbReference>
<dbReference type="Gene3D" id="1.10.10.60">
    <property type="entry name" value="Homeodomain-like"/>
    <property type="match status" value="1"/>
</dbReference>
<protein>
    <submittedName>
        <fullName evidence="12">Knotted like homeodomain transcription factor</fullName>
    </submittedName>
</protein>
<dbReference type="InterPro" id="IPR009057">
    <property type="entry name" value="Homeodomain-like_sf"/>
</dbReference>
<dbReference type="SMART" id="SM00389">
    <property type="entry name" value="HOX"/>
    <property type="match status" value="1"/>
</dbReference>
<comment type="similarity">
    <text evidence="2">Belongs to the TALE/BELL homeobox family.</text>
</comment>
<dbReference type="Pfam" id="PF07526">
    <property type="entry name" value="POX"/>
    <property type="match status" value="1"/>
</dbReference>
<evidence type="ECO:0000256" key="6">
    <source>
        <dbReference type="ARBA" id="ARBA00023163"/>
    </source>
</evidence>
<dbReference type="OrthoDB" id="1189722at2759"/>
<dbReference type="SMART" id="SM00574">
    <property type="entry name" value="POX"/>
    <property type="match status" value="1"/>
</dbReference>
<evidence type="ECO:0000256" key="8">
    <source>
        <dbReference type="PROSITE-ProRule" id="PRU00108"/>
    </source>
</evidence>
<evidence type="ECO:0000256" key="3">
    <source>
        <dbReference type="ARBA" id="ARBA00023015"/>
    </source>
</evidence>
<dbReference type="GO" id="GO:0005634">
    <property type="term" value="C:nucleus"/>
    <property type="evidence" value="ECO:0007669"/>
    <property type="project" value="UniProtKB-SubCell"/>
</dbReference>
<evidence type="ECO:0000256" key="10">
    <source>
        <dbReference type="SAM" id="MobiDB-lite"/>
    </source>
</evidence>
<comment type="caution">
    <text evidence="12">The sequence shown here is derived from an EMBL/GenBank/DDBJ whole genome shotgun (WGS) entry which is preliminary data.</text>
</comment>
<feature type="compositionally biased region" description="Polar residues" evidence="10">
    <location>
        <begin position="531"/>
        <end position="551"/>
    </location>
</feature>
<gene>
    <name evidence="12" type="primary">PanBLH5</name>
    <name evidence="12" type="ORF">PanWU01x14_213510</name>
</gene>
<feature type="domain" description="Homeobox" evidence="11">
    <location>
        <begin position="402"/>
        <end position="465"/>
    </location>
</feature>
<evidence type="ECO:0000259" key="11">
    <source>
        <dbReference type="PROSITE" id="PS50071"/>
    </source>
</evidence>
<reference evidence="13" key="1">
    <citation type="submission" date="2016-06" db="EMBL/GenBank/DDBJ databases">
        <title>Parallel loss of symbiosis genes in relatives of nitrogen-fixing non-legume Parasponia.</title>
        <authorList>
            <person name="Van Velzen R."/>
            <person name="Holmer R."/>
            <person name="Bu F."/>
            <person name="Rutten L."/>
            <person name="Van Zeijl A."/>
            <person name="Liu W."/>
            <person name="Santuari L."/>
            <person name="Cao Q."/>
            <person name="Sharma T."/>
            <person name="Shen D."/>
            <person name="Roswanjaya Y."/>
            <person name="Wardhani T."/>
            <person name="Kalhor M.S."/>
            <person name="Jansen J."/>
            <person name="Van den Hoogen J."/>
            <person name="Gungor B."/>
            <person name="Hartog M."/>
            <person name="Hontelez J."/>
            <person name="Verver J."/>
            <person name="Yang W.-C."/>
            <person name="Schijlen E."/>
            <person name="Repin R."/>
            <person name="Schilthuizen M."/>
            <person name="Schranz E."/>
            <person name="Heidstra R."/>
            <person name="Miyata K."/>
            <person name="Fedorova E."/>
            <person name="Kohlen W."/>
            <person name="Bisseling T."/>
            <person name="Smit S."/>
            <person name="Geurts R."/>
        </authorList>
    </citation>
    <scope>NUCLEOTIDE SEQUENCE [LARGE SCALE GENOMIC DNA]</scope>
    <source>
        <strain evidence="13">cv. WU1-14</strain>
    </source>
</reference>
<dbReference type="PANTHER" id="PTHR11850">
    <property type="entry name" value="HOMEOBOX PROTEIN TRANSCRIPTION FACTORS"/>
    <property type="match status" value="1"/>
</dbReference>
<dbReference type="AlphaFoldDB" id="A0A2P5BSK4"/>
<feature type="region of interest" description="Disordered" evidence="10">
    <location>
        <begin position="650"/>
        <end position="669"/>
    </location>
</feature>
<sequence length="669" mass="73087">MATYFHHGSSEIQAPDGLHTLYLMNPNNYVQTFSDHHTTTQPAAPNMFLLNPSAAAAVSHLQPHPSRHLAGIPVPSSAGAAAGGSSNSSDHDEISVFHGTAASSAQIHCNLWGQMDHHSRPHSNHQRAVGIASADLVSQIGFRRHVVSPTQQALSLSLSSSQQEVAYGAAGENEVVPVISPSSNDGVGSFPGNSLSSTVSAVSNRMGSSGVQSILLGSMYWKATQELLDEVVNVLGLKGEKAANGAKEKAMKTNRESTAPAAIGGSHNSGGESSSSKQSVEISTAQRQELQVKKAKLVSMLDEVEQRYREYHQQMHNVITSFEQAAGFGSSKSYTALALKTISKQFRCLKDTISAQIKATSKSLGEEECMGVKIEGSRLRFVDHHLRQQRALQQLGMVHHNNNAWRPQRGLPERAVSVLRAWLFEHFLHPYPKTADKIMLAKQTGLTRNQVSNWFINARVRLWKPMVEDMYMEETKDQDQLKGTSTTSQSGDDANKRKANWESSSAAANSTADHRTTVFQYSKSDHHINHSTDQISNSSFSTSPVGGSFQESAKKPRSTTTSSQVQNSPSSILSIEHNRDINPHHTFERSERQISTYQVGFGQYAVSDSGRFHSTDHHHNHELMAPRSFNGNGVSLTLGLPHCENQSLSSETAPQSFLSNSQNIDHLFD</sequence>
<keyword evidence="9" id="KW-0175">Coiled coil</keyword>
<dbReference type="CDD" id="cd00086">
    <property type="entry name" value="homeodomain"/>
    <property type="match status" value="1"/>
</dbReference>
<keyword evidence="13" id="KW-1185">Reference proteome</keyword>
<feature type="region of interest" description="Disordered" evidence="10">
    <location>
        <begin position="62"/>
        <end position="93"/>
    </location>
</feature>
<feature type="coiled-coil region" evidence="9">
    <location>
        <begin position="287"/>
        <end position="314"/>
    </location>
</feature>
<feature type="compositionally biased region" description="Polar residues" evidence="10">
    <location>
        <begin position="481"/>
        <end position="492"/>
    </location>
</feature>